<protein>
    <submittedName>
        <fullName evidence="2">DUF2065 domain-containing protein</fullName>
    </submittedName>
</protein>
<evidence type="ECO:0000256" key="1">
    <source>
        <dbReference type="SAM" id="Phobius"/>
    </source>
</evidence>
<organism evidence="2 3">
    <name type="scientific">Salinivibrio costicola subsp. alcaliphilus</name>
    <dbReference type="NCBI Taxonomy" id="272773"/>
    <lineage>
        <taxon>Bacteria</taxon>
        <taxon>Pseudomonadati</taxon>
        <taxon>Pseudomonadota</taxon>
        <taxon>Gammaproteobacteria</taxon>
        <taxon>Vibrionales</taxon>
        <taxon>Vibrionaceae</taxon>
        <taxon>Salinivibrio</taxon>
    </lineage>
</organism>
<feature type="transmembrane region" description="Helical" evidence="1">
    <location>
        <begin position="40"/>
        <end position="60"/>
    </location>
</feature>
<dbReference type="EMBL" id="MUFR01000010">
    <property type="protein sequence ID" value="OOF34568.1"/>
    <property type="molecule type" value="Genomic_DNA"/>
</dbReference>
<evidence type="ECO:0000313" key="3">
    <source>
        <dbReference type="Proteomes" id="UP000189431"/>
    </source>
</evidence>
<keyword evidence="1" id="KW-0812">Transmembrane</keyword>
<dbReference type="InterPro" id="IPR019201">
    <property type="entry name" value="DUF2065"/>
</dbReference>
<proteinExistence type="predicted"/>
<keyword evidence="3" id="KW-1185">Reference proteome</keyword>
<name>A0ABX3KT30_SALCS</name>
<gene>
    <name evidence="2" type="ORF">BZJ21_05080</name>
</gene>
<dbReference type="Pfam" id="PF09838">
    <property type="entry name" value="DUF2065"/>
    <property type="match status" value="1"/>
</dbReference>
<sequence>MMTFWGALALVLIVEGLGPMLFPKQWRQMVTELSQQPDNQLRRIGGCLVVIGAVFAYSILG</sequence>
<dbReference type="PANTHER" id="PTHR38602">
    <property type="entry name" value="INNER MEMBRANE PROTEIN-RELATED"/>
    <property type="match status" value="1"/>
</dbReference>
<dbReference type="PANTHER" id="PTHR38602:SF1">
    <property type="entry name" value="INNER MEMBRANE PROTEIN"/>
    <property type="match status" value="1"/>
</dbReference>
<keyword evidence="1" id="KW-0472">Membrane</keyword>
<reference evidence="3" key="1">
    <citation type="submission" date="2017-01" db="EMBL/GenBank/DDBJ databases">
        <title>Draft genome of the species Salinivibrio costicola subsp. alcaliphilus.</title>
        <authorList>
            <person name="Lopez-Hermoso C."/>
            <person name="De La Haba R."/>
            <person name="Sanchez-Porro C."/>
            <person name="Ventosa A."/>
        </authorList>
    </citation>
    <scope>NUCLEOTIDE SEQUENCE [LARGE SCALE GENOMIC DNA]</scope>
    <source>
        <strain evidence="3">CBH448</strain>
    </source>
</reference>
<comment type="caution">
    <text evidence="2">The sequence shown here is derived from an EMBL/GenBank/DDBJ whole genome shotgun (WGS) entry which is preliminary data.</text>
</comment>
<dbReference type="Proteomes" id="UP000189431">
    <property type="component" value="Unassembled WGS sequence"/>
</dbReference>
<dbReference type="RefSeq" id="WP_021023483.1">
    <property type="nucleotide sequence ID" value="NZ_MUFR01000010.1"/>
</dbReference>
<evidence type="ECO:0000313" key="2">
    <source>
        <dbReference type="EMBL" id="OOF34568.1"/>
    </source>
</evidence>
<keyword evidence="1" id="KW-1133">Transmembrane helix</keyword>
<accession>A0ABX3KT30</accession>